<evidence type="ECO:0000256" key="1">
    <source>
        <dbReference type="SAM" id="MobiDB-lite"/>
    </source>
</evidence>
<evidence type="ECO:0000313" key="2">
    <source>
        <dbReference type="EMBL" id="GAP90920.1"/>
    </source>
</evidence>
<dbReference type="AlphaFoldDB" id="A0A1W2TR19"/>
<feature type="compositionally biased region" description="Low complexity" evidence="1">
    <location>
        <begin position="42"/>
        <end position="55"/>
    </location>
</feature>
<dbReference type="OrthoDB" id="5243389at2759"/>
<name>A0A1W2TR19_ROSNE</name>
<keyword evidence="3" id="KW-1185">Reference proteome</keyword>
<feature type="region of interest" description="Disordered" evidence="1">
    <location>
        <begin position="37"/>
        <end position="87"/>
    </location>
</feature>
<gene>
    <name evidence="2" type="ORF">SAMD00023353_5100400</name>
</gene>
<protein>
    <submittedName>
        <fullName evidence="2">Uncharacterized protein</fullName>
    </submittedName>
</protein>
<sequence>MKLVSNISDRLSEARREIENLKEENARLRKENAQLRAAAGIKTKSPTTTSTGGSSLAIARYAQPTESSRRKTAPSPQQPKKNTTRIPGIVSISGSDFVYKDGVPTLVDKNKFPIFRPSFAKRTVAADQREFAVLAERVERRKRVDLRRLCPAGRPLPTPPYEEYPPFEWVIPRSPESEMQLEPFFDPDLEFGSESDSEDGEAAEETLETRTRLEGVIDFGPDFVYVDTKKTFDWLREAATIVQRVIFDAVQRDEEWRPMMWCFRGGPHLVRLGRNEMLGWLSRVHSSKLARPANADGSNGRGYSTRDIESSLLKLVDLRNVISHPTACELLDCREVDWLLYYAQRVAVYLDDAPRAAELRAIRDALLELAEQSLQDIRDLSYLAVQPDCEHVQFSYHQEKQFRAVLEVCRSGGGKNYMPEIIAVAEA</sequence>
<feature type="compositionally biased region" description="Polar residues" evidence="1">
    <location>
        <begin position="74"/>
        <end position="85"/>
    </location>
</feature>
<accession>A0A1W2TR19</accession>
<evidence type="ECO:0000313" key="3">
    <source>
        <dbReference type="Proteomes" id="UP000054516"/>
    </source>
</evidence>
<reference evidence="2" key="1">
    <citation type="submission" date="2016-03" db="EMBL/GenBank/DDBJ databases">
        <title>Draft genome sequence of Rosellinia necatrix.</title>
        <authorList>
            <person name="Kanematsu S."/>
        </authorList>
    </citation>
    <scope>NUCLEOTIDE SEQUENCE [LARGE SCALE GENOMIC DNA]</scope>
    <source>
        <strain evidence="2">W97</strain>
    </source>
</reference>
<dbReference type="EMBL" id="DF977496">
    <property type="protein sequence ID" value="GAP90920.1"/>
    <property type="molecule type" value="Genomic_DNA"/>
</dbReference>
<organism evidence="2">
    <name type="scientific">Rosellinia necatrix</name>
    <name type="common">White root-rot fungus</name>
    <dbReference type="NCBI Taxonomy" id="77044"/>
    <lineage>
        <taxon>Eukaryota</taxon>
        <taxon>Fungi</taxon>
        <taxon>Dikarya</taxon>
        <taxon>Ascomycota</taxon>
        <taxon>Pezizomycotina</taxon>
        <taxon>Sordariomycetes</taxon>
        <taxon>Xylariomycetidae</taxon>
        <taxon>Xylariales</taxon>
        <taxon>Xylariaceae</taxon>
        <taxon>Rosellinia</taxon>
    </lineage>
</organism>
<dbReference type="Proteomes" id="UP000054516">
    <property type="component" value="Unassembled WGS sequence"/>
</dbReference>
<proteinExistence type="predicted"/>